<evidence type="ECO:0000259" key="1">
    <source>
        <dbReference type="Pfam" id="PF09820"/>
    </source>
</evidence>
<dbReference type="Pfam" id="PF09820">
    <property type="entry name" value="AAA-ATPase_like"/>
    <property type="match status" value="1"/>
</dbReference>
<dbReference type="InterPro" id="IPR012547">
    <property type="entry name" value="PDDEXK_9"/>
</dbReference>
<evidence type="ECO:0000313" key="2">
    <source>
        <dbReference type="EMBL" id="CUO85731.1"/>
    </source>
</evidence>
<dbReference type="AlphaFoldDB" id="A0A174IGY2"/>
<protein>
    <submittedName>
        <fullName evidence="2">Predicted AAA-ATPase</fullName>
    </submittedName>
</protein>
<dbReference type="InterPro" id="IPR027417">
    <property type="entry name" value="P-loop_NTPase"/>
</dbReference>
<dbReference type="Pfam" id="PF08011">
    <property type="entry name" value="PDDEXK_9"/>
    <property type="match status" value="1"/>
</dbReference>
<name>A0A174IGY2_9FIRM</name>
<dbReference type="EMBL" id="CZAL01000003">
    <property type="protein sequence ID" value="CUO85731.1"/>
    <property type="molecule type" value="Genomic_DNA"/>
</dbReference>
<feature type="domain" description="AAA-ATPase-like" evidence="1">
    <location>
        <begin position="11"/>
        <end position="233"/>
    </location>
</feature>
<sequence>MEKVISIGKQIGKQNFASLRENHYFFVDKSHFIKDWWENGDEITLITRPRRFGKTLNMSMLNCFFSNKYAVRGDLFEGLGVWEEEKYRELQGTYPVIFLSFAAVKADQLSEAKIQIKQQIARVYEENRYLLDGDLLSGNEKKAYNEVNLHMGDAEAAAALNNMSMYLARYYGRRVIILLDEYDTPMQEAYVHGYWAEFTTFVRSLFNATFKTNPYLERAMMTGITRVSKESIFSDLNNLRVVTTTSDLYADCFGFTEKEVFASLDEFGMGDKKDVVKQWYDGFIFGGHRDIYNPWSITNYLKEKKLRPYWADTSSNGLAGKLIRTASPEIKEYMEDLLNGQAVTVNFDEQMVFEQLDYNENAIWSLLLASGYLKAEEVEYRGITLKPWYQLRITNLETVSMFDDMFRGWFEASEAGYSSFVKALMQGDLEAMNYYMNKVSLATFSHFDVGGENSESLEPERFYHGFVLGLMAERAECYQIRSNRESGFGRYDVMMIPKNREKDPAIIIEFKVCSRVKKETLEDAVQEALKQIVDKKYDAELVALGVPQERIRHYGFAFAGKNVLIGAE</sequence>
<accession>A0A174IGY2</accession>
<evidence type="ECO:0000313" key="3">
    <source>
        <dbReference type="Proteomes" id="UP000095709"/>
    </source>
</evidence>
<proteinExistence type="predicted"/>
<dbReference type="Proteomes" id="UP000095709">
    <property type="component" value="Unassembled WGS sequence"/>
</dbReference>
<dbReference type="PANTHER" id="PTHR34825:SF1">
    <property type="entry name" value="AAA-ATPASE-LIKE DOMAIN-CONTAINING PROTEIN"/>
    <property type="match status" value="1"/>
</dbReference>
<reference evidence="2 3" key="1">
    <citation type="submission" date="2015-09" db="EMBL/GenBank/DDBJ databases">
        <authorList>
            <consortium name="Pathogen Informatics"/>
        </authorList>
    </citation>
    <scope>NUCLEOTIDE SEQUENCE [LARGE SCALE GENOMIC DNA]</scope>
    <source>
        <strain evidence="2 3">2789STDY5834885</strain>
    </source>
</reference>
<dbReference type="InterPro" id="IPR018631">
    <property type="entry name" value="AAA-ATPase-like_dom"/>
</dbReference>
<gene>
    <name evidence="2" type="ORF">ERS852498_00646</name>
</gene>
<organism evidence="2 3">
    <name type="scientific">Fusicatenibacter saccharivorans</name>
    <dbReference type="NCBI Taxonomy" id="1150298"/>
    <lineage>
        <taxon>Bacteria</taxon>
        <taxon>Bacillati</taxon>
        <taxon>Bacillota</taxon>
        <taxon>Clostridia</taxon>
        <taxon>Lachnospirales</taxon>
        <taxon>Lachnospiraceae</taxon>
        <taxon>Fusicatenibacter</taxon>
    </lineage>
</organism>
<dbReference type="Gene3D" id="3.40.50.300">
    <property type="entry name" value="P-loop containing nucleotide triphosphate hydrolases"/>
    <property type="match status" value="1"/>
</dbReference>
<dbReference type="RefSeq" id="WP_055265508.1">
    <property type="nucleotide sequence ID" value="NZ_CZAL01000003.1"/>
</dbReference>
<dbReference type="PANTHER" id="PTHR34825">
    <property type="entry name" value="CONSERVED PROTEIN, WITH A WEAK D-GALACTARATE DEHYDRATASE/ALTRONATE HYDROLASE DOMAIN"/>
    <property type="match status" value="1"/>
</dbReference>